<dbReference type="Gene3D" id="3.90.175.10">
    <property type="entry name" value="Diphtheria Toxin, domain 1"/>
    <property type="match status" value="1"/>
</dbReference>
<reference evidence="3" key="1">
    <citation type="submission" date="2025-08" db="UniProtKB">
        <authorList>
            <consortium name="Ensembl"/>
        </authorList>
    </citation>
    <scope>IDENTIFICATION</scope>
</reference>
<dbReference type="Pfam" id="PF00644">
    <property type="entry name" value="PARP"/>
    <property type="match status" value="1"/>
</dbReference>
<dbReference type="GO" id="GO:0003950">
    <property type="term" value="F:NAD+ poly-ADP-ribosyltransferase activity"/>
    <property type="evidence" value="ECO:0007669"/>
    <property type="project" value="InterPro"/>
</dbReference>
<comment type="similarity">
    <text evidence="1">Belongs to the ARTD/PARP family.</text>
</comment>
<evidence type="ECO:0000256" key="1">
    <source>
        <dbReference type="ARBA" id="ARBA00024347"/>
    </source>
</evidence>
<dbReference type="PANTHER" id="PTHR36542">
    <property type="entry name" value="GIG2-LIKE PROTEIN DRED-RELATED"/>
    <property type="match status" value="1"/>
</dbReference>
<dbReference type="Proteomes" id="UP000472276">
    <property type="component" value="Unassembled WGS sequence"/>
</dbReference>
<evidence type="ECO:0000313" key="3">
    <source>
        <dbReference type="Ensembl" id="ENSOABP00000009687.2"/>
    </source>
</evidence>
<dbReference type="InterPro" id="IPR012317">
    <property type="entry name" value="Poly(ADP-ribose)pol_cat_dom"/>
</dbReference>
<reference evidence="3" key="2">
    <citation type="submission" date="2025-09" db="UniProtKB">
        <authorList>
            <consortium name="Ensembl"/>
        </authorList>
    </citation>
    <scope>IDENTIFICATION</scope>
</reference>
<dbReference type="AlphaFoldDB" id="A0A668RXZ9"/>
<protein>
    <recommendedName>
        <fullName evidence="2">PARP catalytic domain-containing protein</fullName>
    </recommendedName>
</protein>
<proteinExistence type="inferred from homology"/>
<evidence type="ECO:0000259" key="2">
    <source>
        <dbReference type="Pfam" id="PF00644"/>
    </source>
</evidence>
<feature type="domain" description="PARP catalytic" evidence="2">
    <location>
        <begin position="17"/>
        <end position="96"/>
    </location>
</feature>
<sequence>MSIERSQVDCEGPKDGKTYVMYHGTTRANARSIQSSGFRQSSNGMLGRGVYLSRDLKKASRYPIGHPEHDRVVIKVQVNVGKVITINRQNHPLQKTWHDRGYDTAWVPPKCGMVTSGLEEDCVWDPKQITILETIEPKSVRDTGAGSRPISTYYLADLPEHNYYDSNDPDDDFLNEGLRKLDIFWDELQARKTSGRSKRSHDHQDYQDYQDYPWSV</sequence>
<evidence type="ECO:0000313" key="4">
    <source>
        <dbReference type="Proteomes" id="UP000472276"/>
    </source>
</evidence>
<dbReference type="GO" id="GO:0005737">
    <property type="term" value="C:cytoplasm"/>
    <property type="evidence" value="ECO:0007669"/>
    <property type="project" value="TreeGrafter"/>
</dbReference>
<dbReference type="PANTHER" id="PTHR36542:SF2">
    <property type="entry name" value="GIG2-LIKE PROTEIN DRED-RELATED"/>
    <property type="match status" value="1"/>
</dbReference>
<organism evidence="3 4">
    <name type="scientific">Oreochromis aureus</name>
    <name type="common">Israeli tilapia</name>
    <name type="synonym">Chromis aureus</name>
    <dbReference type="NCBI Taxonomy" id="47969"/>
    <lineage>
        <taxon>Eukaryota</taxon>
        <taxon>Metazoa</taxon>
        <taxon>Chordata</taxon>
        <taxon>Craniata</taxon>
        <taxon>Vertebrata</taxon>
        <taxon>Euteleostomi</taxon>
        <taxon>Actinopterygii</taxon>
        <taxon>Neopterygii</taxon>
        <taxon>Teleostei</taxon>
        <taxon>Neoteleostei</taxon>
        <taxon>Acanthomorphata</taxon>
        <taxon>Ovalentaria</taxon>
        <taxon>Cichlomorphae</taxon>
        <taxon>Cichliformes</taxon>
        <taxon>Cichlidae</taxon>
        <taxon>African cichlids</taxon>
        <taxon>Pseudocrenilabrinae</taxon>
        <taxon>Oreochromini</taxon>
        <taxon>Oreochromis</taxon>
    </lineage>
</organism>
<dbReference type="Ensembl" id="ENSOABT00000010025.2">
    <property type="protein sequence ID" value="ENSOABP00000009687.2"/>
    <property type="gene ID" value="ENSOABG00000005162.2"/>
</dbReference>
<name>A0A668RXZ9_OREAU</name>
<keyword evidence="4" id="KW-1185">Reference proteome</keyword>
<dbReference type="FunFam" id="3.90.175.10:FF:000001">
    <property type="entry name" value="Grass carp reovirus (GCRV)-induced gene 2e"/>
    <property type="match status" value="1"/>
</dbReference>
<gene>
    <name evidence="3" type="primary">GGACT</name>
</gene>
<dbReference type="SUPFAM" id="SSF56399">
    <property type="entry name" value="ADP-ribosylation"/>
    <property type="match status" value="1"/>
</dbReference>
<accession>A0A668RXZ9</accession>